<dbReference type="Gene3D" id="3.90.1150.10">
    <property type="entry name" value="Aspartate Aminotransferase, domain 1"/>
    <property type="match status" value="1"/>
</dbReference>
<comment type="catalytic activity">
    <reaction evidence="6">
        <text>L,L-cystathionine + H2O = L-homocysteine + pyruvate + NH4(+)</text>
        <dbReference type="Rhea" id="RHEA:13965"/>
        <dbReference type="ChEBI" id="CHEBI:15361"/>
        <dbReference type="ChEBI" id="CHEBI:15377"/>
        <dbReference type="ChEBI" id="CHEBI:28938"/>
        <dbReference type="ChEBI" id="CHEBI:58161"/>
        <dbReference type="ChEBI" id="CHEBI:58199"/>
    </reaction>
</comment>
<dbReference type="InterPro" id="IPR006233">
    <property type="entry name" value="Cys_b_lyase_bac"/>
</dbReference>
<dbReference type="InterPro" id="IPR015422">
    <property type="entry name" value="PyrdxlP-dep_Trfase_small"/>
</dbReference>
<dbReference type="SUPFAM" id="SSF53383">
    <property type="entry name" value="PLP-dependent transferases"/>
    <property type="match status" value="1"/>
</dbReference>
<organism evidence="9 10">
    <name type="scientific">Alcaligenes parafaecalis</name>
    <dbReference type="NCBI Taxonomy" id="171260"/>
    <lineage>
        <taxon>Bacteria</taxon>
        <taxon>Pseudomonadati</taxon>
        <taxon>Pseudomonadota</taxon>
        <taxon>Betaproteobacteria</taxon>
        <taxon>Burkholderiales</taxon>
        <taxon>Alcaligenaceae</taxon>
        <taxon>Alcaligenes</taxon>
    </lineage>
</organism>
<evidence type="ECO:0000256" key="1">
    <source>
        <dbReference type="ARBA" id="ARBA00001933"/>
    </source>
</evidence>
<dbReference type="InterPro" id="IPR015424">
    <property type="entry name" value="PyrdxlP-dep_Trfase"/>
</dbReference>
<evidence type="ECO:0000256" key="7">
    <source>
        <dbReference type="ARBA" id="ARBA00047625"/>
    </source>
</evidence>
<evidence type="ECO:0000256" key="6">
    <source>
        <dbReference type="ARBA" id="ARBA00047517"/>
    </source>
</evidence>
<dbReference type="PROSITE" id="PS00868">
    <property type="entry name" value="CYS_MET_METAB_PP"/>
    <property type="match status" value="1"/>
</dbReference>
<dbReference type="GO" id="GO:0047804">
    <property type="term" value="F:cysteine-S-conjugate beta-lyase activity"/>
    <property type="evidence" value="ECO:0007669"/>
    <property type="project" value="UniProtKB-EC"/>
</dbReference>
<reference evidence="9 10" key="1">
    <citation type="submission" date="2022-11" db="EMBL/GenBank/DDBJ databases">
        <title>Biodiversity and phylogenetic relationships of bacteria.</title>
        <authorList>
            <person name="Machado R.A.R."/>
            <person name="Bhat A."/>
            <person name="Loulou A."/>
            <person name="Kallel S."/>
        </authorList>
    </citation>
    <scope>NUCLEOTIDE SEQUENCE [LARGE SCALE GENOMIC DNA]</scope>
    <source>
        <strain evidence="9 10">DSM 13975</strain>
    </source>
</reference>
<accession>A0ABT3VI59</accession>
<comment type="pathway">
    <text evidence="5">Amino-acid biosynthesis; L-methionine biosynthesis via de novo pathway; L-homocysteine from L-cystathionine: step 1/1.</text>
</comment>
<name>A0ABT3VI59_9BURK</name>
<dbReference type="InterPro" id="IPR015421">
    <property type="entry name" value="PyrdxlP-dep_Trfase_major"/>
</dbReference>
<protein>
    <submittedName>
        <fullName evidence="9">Cystathionine beta-lyase</fullName>
        <ecNumber evidence="9">4.4.1.13</ecNumber>
    </submittedName>
</protein>
<dbReference type="PIRSF" id="PIRSF001434">
    <property type="entry name" value="CGS"/>
    <property type="match status" value="1"/>
</dbReference>
<dbReference type="PANTHER" id="PTHR43500:SF1">
    <property type="entry name" value="CYSTATHIONINE BETA-LYASE-RELATED"/>
    <property type="match status" value="1"/>
</dbReference>
<comment type="similarity">
    <text evidence="2 8">Belongs to the trans-sulfuration enzymes family.</text>
</comment>
<sequence>MRRLFPFIRSDHDQENSMQDCDYQNTRLTHLGRDTSVSAGFVNVPVCRGSTILADNLEQWAQRKEPDNPYASYGRFTNPTLQTLTQAVADLEGGHQASLFPSGLAACTHALLGMLEVGDHLLLPDSVYGPVRAFAQQVLACRMGIQVQFYEPSLGEGIASLLKANTKVVYVESPGSATFEVQDIPAIARCVHAVGAYVLMDNTWATPLFFQPFEHGVDVSIQAATKYVTGHSDALLGIATANERAWLLLRRAAHDFGQTAGPDDAFLALRGLRTLGVRLRQHQASALQIAQFLEKHPHVQQVLHPALESHPGHAIWKRDFTGSTGLFGIVLKPLSQEQLSRFFKALRLFGIGLSWGGFESLALPIDMPQRNGRALFGKGQLLRLHVGLEEPQHLQQDLAQALEVAYSAPSSCQNSGLRLVAQQA</sequence>
<comment type="catalytic activity">
    <reaction evidence="7">
        <text>an S-substituted L-cysteine + H2O = a thiol + pyruvate + NH4(+)</text>
        <dbReference type="Rhea" id="RHEA:18121"/>
        <dbReference type="ChEBI" id="CHEBI:15361"/>
        <dbReference type="ChEBI" id="CHEBI:15377"/>
        <dbReference type="ChEBI" id="CHEBI:28938"/>
        <dbReference type="ChEBI" id="CHEBI:29256"/>
        <dbReference type="ChEBI" id="CHEBI:58717"/>
        <dbReference type="EC" id="4.4.1.13"/>
    </reaction>
</comment>
<keyword evidence="4 9" id="KW-0456">Lyase</keyword>
<keyword evidence="3 8" id="KW-0663">Pyridoxal phosphate</keyword>
<dbReference type="Proteomes" id="UP001209916">
    <property type="component" value="Unassembled WGS sequence"/>
</dbReference>
<dbReference type="Pfam" id="PF01053">
    <property type="entry name" value="Cys_Met_Meta_PP"/>
    <property type="match status" value="1"/>
</dbReference>
<dbReference type="Gene3D" id="3.40.640.10">
    <property type="entry name" value="Type I PLP-dependent aspartate aminotransferase-like (Major domain)"/>
    <property type="match status" value="1"/>
</dbReference>
<evidence type="ECO:0000313" key="10">
    <source>
        <dbReference type="Proteomes" id="UP001209916"/>
    </source>
</evidence>
<dbReference type="EC" id="4.4.1.13" evidence="9"/>
<dbReference type="InterPro" id="IPR000277">
    <property type="entry name" value="Cys/Met-Metab_PyrdxlP-dep_enz"/>
</dbReference>
<evidence type="ECO:0000256" key="5">
    <source>
        <dbReference type="ARBA" id="ARBA00046315"/>
    </source>
</evidence>
<comment type="cofactor">
    <cofactor evidence="1 8">
        <name>pyridoxal 5'-phosphate</name>
        <dbReference type="ChEBI" id="CHEBI:597326"/>
    </cofactor>
</comment>
<proteinExistence type="inferred from homology"/>
<dbReference type="EMBL" id="JAPKNA010000001">
    <property type="protein sequence ID" value="MCX5462811.1"/>
    <property type="molecule type" value="Genomic_DNA"/>
</dbReference>
<gene>
    <name evidence="9" type="primary">metC</name>
    <name evidence="9" type="ORF">OSH09_01350</name>
</gene>
<dbReference type="InterPro" id="IPR054542">
    <property type="entry name" value="Cys_met_metab_PP"/>
</dbReference>
<evidence type="ECO:0000256" key="8">
    <source>
        <dbReference type="RuleBase" id="RU362118"/>
    </source>
</evidence>
<comment type="caution">
    <text evidence="9">The sequence shown here is derived from an EMBL/GenBank/DDBJ whole genome shotgun (WGS) entry which is preliminary data.</text>
</comment>
<dbReference type="NCBIfam" id="TIGR01324">
    <property type="entry name" value="cysta_beta_ly_B"/>
    <property type="match status" value="1"/>
</dbReference>
<keyword evidence="10" id="KW-1185">Reference proteome</keyword>
<evidence type="ECO:0000256" key="2">
    <source>
        <dbReference type="ARBA" id="ARBA00009077"/>
    </source>
</evidence>
<evidence type="ECO:0000256" key="3">
    <source>
        <dbReference type="ARBA" id="ARBA00022898"/>
    </source>
</evidence>
<dbReference type="PANTHER" id="PTHR43500">
    <property type="entry name" value="CYSTATHIONINE BETA-LYASE-RELATED"/>
    <property type="match status" value="1"/>
</dbReference>
<evidence type="ECO:0000313" key="9">
    <source>
        <dbReference type="EMBL" id="MCX5462811.1"/>
    </source>
</evidence>
<evidence type="ECO:0000256" key="4">
    <source>
        <dbReference type="ARBA" id="ARBA00023239"/>
    </source>
</evidence>